<dbReference type="EMBL" id="CP144914">
    <property type="protein sequence ID" value="WWD79659.1"/>
    <property type="molecule type" value="Genomic_DNA"/>
</dbReference>
<dbReference type="AlphaFoldDB" id="A0AAJ8LWM1"/>
<dbReference type="Proteomes" id="UP000321816">
    <property type="component" value="Chromosome"/>
</dbReference>
<dbReference type="KEGG" id="ahal:FTX54_014850"/>
<evidence type="ECO:0000259" key="2">
    <source>
        <dbReference type="Pfam" id="PF04892"/>
    </source>
</evidence>
<dbReference type="NCBIfam" id="NF037970">
    <property type="entry name" value="vanZ_1"/>
    <property type="match status" value="1"/>
</dbReference>
<dbReference type="PIRSF" id="PIRSF019083">
    <property type="entry name" value="UCP019083_VanZ"/>
    <property type="match status" value="1"/>
</dbReference>
<keyword evidence="4" id="KW-1185">Reference proteome</keyword>
<reference evidence="3 4" key="1">
    <citation type="submission" date="2024-01" db="EMBL/GenBank/DDBJ databases">
        <title>Complete Genome Sequence of Alkalicoccus halolimnae BZ-SZ-XJ29T, a Moderately Halophilic Bacterium Isolated from a Salt Lake.</title>
        <authorList>
            <person name="Zhao B."/>
        </authorList>
    </citation>
    <scope>NUCLEOTIDE SEQUENCE [LARGE SCALE GENOMIC DNA]</scope>
    <source>
        <strain evidence="3 4">BZ-SZ-XJ29</strain>
    </source>
</reference>
<feature type="domain" description="VanZ-like" evidence="2">
    <location>
        <begin position="11"/>
        <end position="141"/>
    </location>
</feature>
<gene>
    <name evidence="3" type="ORF">FTX54_014850</name>
</gene>
<feature type="transmembrane region" description="Helical" evidence="1">
    <location>
        <begin position="89"/>
        <end position="105"/>
    </location>
</feature>
<feature type="transmembrane region" description="Helical" evidence="1">
    <location>
        <begin position="125"/>
        <end position="144"/>
    </location>
</feature>
<feature type="transmembrane region" description="Helical" evidence="1">
    <location>
        <begin position="6"/>
        <end position="23"/>
    </location>
</feature>
<accession>A0AAJ8LWM1</accession>
<keyword evidence="1" id="KW-0812">Transmembrane</keyword>
<keyword evidence="1" id="KW-1133">Transmembrane helix</keyword>
<organism evidence="3 4">
    <name type="scientific">Alkalicoccus halolimnae</name>
    <dbReference type="NCBI Taxonomy" id="1667239"/>
    <lineage>
        <taxon>Bacteria</taxon>
        <taxon>Bacillati</taxon>
        <taxon>Bacillota</taxon>
        <taxon>Bacilli</taxon>
        <taxon>Bacillales</taxon>
        <taxon>Bacillaceae</taxon>
        <taxon>Alkalicoccus</taxon>
    </lineage>
</organism>
<dbReference type="PANTHER" id="PTHR28008">
    <property type="entry name" value="DOMAIN PROTEIN, PUTATIVE (AFU_ORTHOLOGUE AFUA_3G10980)-RELATED"/>
    <property type="match status" value="1"/>
</dbReference>
<evidence type="ECO:0000313" key="4">
    <source>
        <dbReference type="Proteomes" id="UP000321816"/>
    </source>
</evidence>
<proteinExistence type="predicted"/>
<sequence>MLKNKYAAWSAVLIWMGIIFYFSHQPADQSENYSSSILVYVSVLADFFYPFRIEEEALHLFIRKAAHVLVYFVLGVLTYHALLRSGNPLKTAGIYALAVCFFYAVSDEVHQLFIPGRSGEVSDVLLDTTGAAGGIACIYLFNHLRDKRNKSKKERLRERKNAGETT</sequence>
<evidence type="ECO:0000313" key="3">
    <source>
        <dbReference type="EMBL" id="WWD79659.1"/>
    </source>
</evidence>
<dbReference type="Pfam" id="PF04892">
    <property type="entry name" value="VanZ"/>
    <property type="match status" value="1"/>
</dbReference>
<feature type="transmembrane region" description="Helical" evidence="1">
    <location>
        <begin position="65"/>
        <end position="82"/>
    </location>
</feature>
<dbReference type="RefSeq" id="WP_246125615.1">
    <property type="nucleotide sequence ID" value="NZ_CP144914.1"/>
</dbReference>
<dbReference type="InterPro" id="IPR006976">
    <property type="entry name" value="VanZ-like"/>
</dbReference>
<evidence type="ECO:0000256" key="1">
    <source>
        <dbReference type="SAM" id="Phobius"/>
    </source>
</evidence>
<protein>
    <submittedName>
        <fullName evidence="3">VanZ family protein</fullName>
    </submittedName>
</protein>
<keyword evidence="1" id="KW-0472">Membrane</keyword>
<dbReference type="InterPro" id="IPR016747">
    <property type="entry name" value="Phosphotransbutyrylase"/>
</dbReference>
<dbReference type="PANTHER" id="PTHR28008:SF1">
    <property type="entry name" value="DOMAIN PROTEIN, PUTATIVE (AFU_ORTHOLOGUE AFUA_3G10980)-RELATED"/>
    <property type="match status" value="1"/>
</dbReference>
<name>A0AAJ8LWM1_9BACI</name>